<dbReference type="InterPro" id="IPR047155">
    <property type="entry name" value="COMMD4/6/7/8"/>
</dbReference>
<accession>A0AAD5MRT6</accession>
<sequence>MHFRFLGGQDCPDWLLAQISECSKVSSVKFRKLCQISVDYILNGKATEEDLERFVSEHIESSDVKRLLYSISFMMKNAVSYNCDAKHFETECTHLGLPPEHSKVIAREYTANVDVLKQYVKDSIPKETSIETVTVNETGSTPSIRYVRDGKTTICSLTPGQLSSLRQDMSLIQNIIETKFER</sequence>
<dbReference type="EMBL" id="JAHQIW010004221">
    <property type="protein sequence ID" value="KAJ1361538.1"/>
    <property type="molecule type" value="Genomic_DNA"/>
</dbReference>
<keyword evidence="2" id="KW-1185">Reference proteome</keyword>
<dbReference type="PANTHER" id="PTHR16231:SF4">
    <property type="entry name" value="COMM DOMAIN-CONTAINING PROTEIN 4"/>
    <property type="match status" value="1"/>
</dbReference>
<dbReference type="AlphaFoldDB" id="A0AAD5MRT6"/>
<dbReference type="PANTHER" id="PTHR16231">
    <property type="entry name" value="COMM DOMAIN-CONTAINING PROTEIN 4-8 FAMILY MEMBER"/>
    <property type="match status" value="1"/>
</dbReference>
<comment type="caution">
    <text evidence="1">The sequence shown here is derived from an EMBL/GenBank/DDBJ whole genome shotgun (WGS) entry which is preliminary data.</text>
</comment>
<protein>
    <submittedName>
        <fullName evidence="1">COMM domain-containing protein 4</fullName>
    </submittedName>
</protein>
<name>A0AAD5MRT6_PARTN</name>
<proteinExistence type="predicted"/>
<dbReference type="Pfam" id="PF21672">
    <property type="entry name" value="COMM_HN"/>
    <property type="match status" value="1"/>
</dbReference>
<reference evidence="1" key="1">
    <citation type="submission" date="2021-06" db="EMBL/GenBank/DDBJ databases">
        <title>Parelaphostrongylus tenuis whole genome reference sequence.</title>
        <authorList>
            <person name="Garwood T.J."/>
            <person name="Larsen P.A."/>
            <person name="Fountain-Jones N.M."/>
            <person name="Garbe J.R."/>
            <person name="Macchietto M.G."/>
            <person name="Kania S.A."/>
            <person name="Gerhold R.W."/>
            <person name="Richards J.E."/>
            <person name="Wolf T.M."/>
        </authorList>
    </citation>
    <scope>NUCLEOTIDE SEQUENCE</scope>
    <source>
        <strain evidence="1">MNPRO001-30</strain>
        <tissue evidence="1">Meninges</tissue>
    </source>
</reference>
<gene>
    <name evidence="1" type="primary">COMMD4</name>
    <name evidence="1" type="ORF">KIN20_020812</name>
</gene>
<evidence type="ECO:0000313" key="1">
    <source>
        <dbReference type="EMBL" id="KAJ1361538.1"/>
    </source>
</evidence>
<evidence type="ECO:0000313" key="2">
    <source>
        <dbReference type="Proteomes" id="UP001196413"/>
    </source>
</evidence>
<dbReference type="Proteomes" id="UP001196413">
    <property type="component" value="Unassembled WGS sequence"/>
</dbReference>
<organism evidence="1 2">
    <name type="scientific">Parelaphostrongylus tenuis</name>
    <name type="common">Meningeal worm</name>
    <dbReference type="NCBI Taxonomy" id="148309"/>
    <lineage>
        <taxon>Eukaryota</taxon>
        <taxon>Metazoa</taxon>
        <taxon>Ecdysozoa</taxon>
        <taxon>Nematoda</taxon>
        <taxon>Chromadorea</taxon>
        <taxon>Rhabditida</taxon>
        <taxon>Rhabditina</taxon>
        <taxon>Rhabditomorpha</taxon>
        <taxon>Strongyloidea</taxon>
        <taxon>Metastrongylidae</taxon>
        <taxon>Parelaphostrongylus</taxon>
    </lineage>
</organism>